<evidence type="ECO:0000313" key="1">
    <source>
        <dbReference type="EMBL" id="GAA3868700.1"/>
    </source>
</evidence>
<reference evidence="2" key="1">
    <citation type="journal article" date="2019" name="Int. J. Syst. Evol. Microbiol.">
        <title>The Global Catalogue of Microorganisms (GCM) 10K type strain sequencing project: providing services to taxonomists for standard genome sequencing and annotation.</title>
        <authorList>
            <consortium name="The Broad Institute Genomics Platform"/>
            <consortium name="The Broad Institute Genome Sequencing Center for Infectious Disease"/>
            <person name="Wu L."/>
            <person name="Ma J."/>
        </authorList>
    </citation>
    <scope>NUCLEOTIDE SEQUENCE [LARGE SCALE GENOMIC DNA]</scope>
    <source>
        <strain evidence="2">JCM 17021</strain>
    </source>
</reference>
<organism evidence="1 2">
    <name type="scientific">Leifsonia kafniensis</name>
    <dbReference type="NCBI Taxonomy" id="475957"/>
    <lineage>
        <taxon>Bacteria</taxon>
        <taxon>Bacillati</taxon>
        <taxon>Actinomycetota</taxon>
        <taxon>Actinomycetes</taxon>
        <taxon>Micrococcales</taxon>
        <taxon>Microbacteriaceae</taxon>
        <taxon>Leifsonia</taxon>
    </lineage>
</organism>
<dbReference type="RefSeq" id="WP_345062888.1">
    <property type="nucleotide sequence ID" value="NZ_BAABCN010000002.1"/>
</dbReference>
<comment type="caution">
    <text evidence="1">The sequence shown here is derived from an EMBL/GenBank/DDBJ whole genome shotgun (WGS) entry which is preliminary data.</text>
</comment>
<evidence type="ECO:0000313" key="2">
    <source>
        <dbReference type="Proteomes" id="UP001501803"/>
    </source>
</evidence>
<dbReference type="EMBL" id="BAABCN010000002">
    <property type="protein sequence ID" value="GAA3868700.1"/>
    <property type="molecule type" value="Genomic_DNA"/>
</dbReference>
<keyword evidence="2" id="KW-1185">Reference proteome</keyword>
<sequence>MPAELTASPHDVERGGVVTLSSPKSRCDVHYEVGKTYSVSIMAKDVQSPAVDVSVATDGSFSEQIAVPSDFPIGTAYIIVTGSPADHCDDGGGSCAGYAAEVTVTE</sequence>
<dbReference type="Proteomes" id="UP001501803">
    <property type="component" value="Unassembled WGS sequence"/>
</dbReference>
<accession>A0ABP7K804</accession>
<proteinExistence type="predicted"/>
<gene>
    <name evidence="1" type="ORF">GCM10022381_10050</name>
</gene>
<protein>
    <submittedName>
        <fullName evidence="1">Uncharacterized protein</fullName>
    </submittedName>
</protein>
<name>A0ABP7K804_9MICO</name>